<dbReference type="CDD" id="cd02440">
    <property type="entry name" value="AdoMet_MTases"/>
    <property type="match status" value="1"/>
</dbReference>
<gene>
    <name evidence="1" type="ORF">GQX73_g8943</name>
</gene>
<keyword evidence="2" id="KW-1185">Reference proteome</keyword>
<proteinExistence type="predicted"/>
<comment type="caution">
    <text evidence="1">The sequence shown here is derived from an EMBL/GenBank/DDBJ whole genome shotgun (WGS) entry which is preliminary data.</text>
</comment>
<organism evidence="1 2">
    <name type="scientific">Xylaria multiplex</name>
    <dbReference type="NCBI Taxonomy" id="323545"/>
    <lineage>
        <taxon>Eukaryota</taxon>
        <taxon>Fungi</taxon>
        <taxon>Dikarya</taxon>
        <taxon>Ascomycota</taxon>
        <taxon>Pezizomycotina</taxon>
        <taxon>Sordariomycetes</taxon>
        <taxon>Xylariomycetidae</taxon>
        <taxon>Xylariales</taxon>
        <taxon>Xylariaceae</taxon>
        <taxon>Xylaria</taxon>
    </lineage>
</organism>
<dbReference type="SUPFAM" id="SSF53335">
    <property type="entry name" value="S-adenosyl-L-methionine-dependent methyltransferases"/>
    <property type="match status" value="1"/>
</dbReference>
<dbReference type="EMBL" id="WUBL01000143">
    <property type="protein sequence ID" value="KAF2964637.1"/>
    <property type="molecule type" value="Genomic_DNA"/>
</dbReference>
<dbReference type="AlphaFoldDB" id="A0A7C8N226"/>
<dbReference type="InterPro" id="IPR029063">
    <property type="entry name" value="SAM-dependent_MTases_sf"/>
</dbReference>
<sequence length="414" mass="45548">MCPARRPLPPSSSLPAIRSLNDEPESRILSALGDLYGLYCPLPTSLAFQANSAHKDLLITADSGYASDNDEDDGKDEENFELREDPYERAFAERWLTSFLGRVEELTCFESEDSQQHAVDKAYCVLASFLGQDKEEDVEDTEITRDYHFALNLDSSEAREHEENTESKTVTVQLTDGLAGRDNTDHTDVGLQSWGAAFIFTELMCNGPARLNFSRDALGSAPHIVELGAGTGLVGIALGKILPRLGVPKSTIIATDFHPTVLANLEANIIKNFPTQIQEEGSMSPPIQAARLDWQTPDLSSPLDKQADVLVATDVIYGPEHAIWLRDCAARMLKPDGVFWLMLTVRTTGKFEGISGTVRASFNGHDGLRNPQGCVLTILDEECFARPSGIGRGDESEYRLFKIGWASWGIKEHS</sequence>
<dbReference type="GO" id="GO:0008757">
    <property type="term" value="F:S-adenosylmethionine-dependent methyltransferase activity"/>
    <property type="evidence" value="ECO:0007669"/>
    <property type="project" value="UniProtKB-ARBA"/>
</dbReference>
<dbReference type="Proteomes" id="UP000481858">
    <property type="component" value="Unassembled WGS sequence"/>
</dbReference>
<dbReference type="OrthoDB" id="433955at2759"/>
<dbReference type="PANTHER" id="PTHR14614">
    <property type="entry name" value="HEPATOCELLULAR CARCINOMA-ASSOCIATED ANTIGEN"/>
    <property type="match status" value="1"/>
</dbReference>
<dbReference type="InterPro" id="IPR019410">
    <property type="entry name" value="Methyltransf_16"/>
</dbReference>
<reference evidence="1 2" key="1">
    <citation type="submission" date="2019-12" db="EMBL/GenBank/DDBJ databases">
        <title>Draft genome sequence of the ascomycete Xylaria multiplex DSM 110363.</title>
        <authorList>
            <person name="Buettner E."/>
            <person name="Kellner H."/>
        </authorList>
    </citation>
    <scope>NUCLEOTIDE SEQUENCE [LARGE SCALE GENOMIC DNA]</scope>
    <source>
        <strain evidence="1 2">DSM 110363</strain>
    </source>
</reference>
<evidence type="ECO:0000313" key="1">
    <source>
        <dbReference type="EMBL" id="KAF2964637.1"/>
    </source>
</evidence>
<evidence type="ECO:0000313" key="2">
    <source>
        <dbReference type="Proteomes" id="UP000481858"/>
    </source>
</evidence>
<protein>
    <recommendedName>
        <fullName evidence="3">Methyltransferase domain-containing protein</fullName>
    </recommendedName>
</protein>
<dbReference type="PANTHER" id="PTHR14614:SF147">
    <property type="entry name" value="S-ADENOSYLMETHIONINE-DEPENDENT METHYLTRANSFERASE OF THE SEVEN BETA-STRAND FAMILY"/>
    <property type="match status" value="1"/>
</dbReference>
<accession>A0A7C8N226</accession>
<name>A0A7C8N226_9PEZI</name>
<dbReference type="InParanoid" id="A0A7C8N226"/>
<evidence type="ECO:0008006" key="3">
    <source>
        <dbReference type="Google" id="ProtNLM"/>
    </source>
</evidence>
<dbReference type="Gene3D" id="3.40.50.150">
    <property type="entry name" value="Vaccinia Virus protein VP39"/>
    <property type="match status" value="1"/>
</dbReference>
<dbReference type="Pfam" id="PF10294">
    <property type="entry name" value="Methyltransf_16"/>
    <property type="match status" value="1"/>
</dbReference>